<feature type="signal peptide" evidence="8">
    <location>
        <begin position="1"/>
        <end position="25"/>
    </location>
</feature>
<evidence type="ECO:0000256" key="4">
    <source>
        <dbReference type="ARBA" id="ARBA00022847"/>
    </source>
</evidence>
<evidence type="ECO:0000313" key="10">
    <source>
        <dbReference type="Proteomes" id="UP001445076"/>
    </source>
</evidence>
<keyword evidence="3 7" id="KW-0812">Transmembrane</keyword>
<dbReference type="AlphaFoldDB" id="A0AAW0XN19"/>
<evidence type="ECO:0000313" key="9">
    <source>
        <dbReference type="EMBL" id="KAK8745963.1"/>
    </source>
</evidence>
<evidence type="ECO:0000256" key="1">
    <source>
        <dbReference type="ARBA" id="ARBA00004141"/>
    </source>
</evidence>
<evidence type="ECO:0000256" key="2">
    <source>
        <dbReference type="ARBA" id="ARBA00006528"/>
    </source>
</evidence>
<evidence type="ECO:0008006" key="11">
    <source>
        <dbReference type="Google" id="ProtNLM"/>
    </source>
</evidence>
<feature type="transmembrane region" description="Helical" evidence="7">
    <location>
        <begin position="327"/>
        <end position="346"/>
    </location>
</feature>
<feature type="transmembrane region" description="Helical" evidence="7">
    <location>
        <begin position="156"/>
        <end position="178"/>
    </location>
</feature>
<evidence type="ECO:0000256" key="3">
    <source>
        <dbReference type="ARBA" id="ARBA00022692"/>
    </source>
</evidence>
<dbReference type="PANTHER" id="PTHR10361">
    <property type="entry name" value="SODIUM-BILE ACID COTRANSPORTER"/>
    <property type="match status" value="1"/>
</dbReference>
<dbReference type="EMBL" id="JARKIK010000018">
    <property type="protein sequence ID" value="KAK8745963.1"/>
    <property type="molecule type" value="Genomic_DNA"/>
</dbReference>
<keyword evidence="8" id="KW-0732">Signal</keyword>
<keyword evidence="6 7" id="KW-0472">Membrane</keyword>
<accession>A0AAW0XN19</accession>
<dbReference type="InterPro" id="IPR038770">
    <property type="entry name" value="Na+/solute_symporter_sf"/>
</dbReference>
<keyword evidence="4" id="KW-0769">Symport</keyword>
<feature type="transmembrane region" description="Helical" evidence="7">
    <location>
        <begin position="352"/>
        <end position="374"/>
    </location>
</feature>
<feature type="transmembrane region" description="Helical" evidence="7">
    <location>
        <begin position="249"/>
        <end position="270"/>
    </location>
</feature>
<reference evidence="9 10" key="1">
    <citation type="journal article" date="2024" name="BMC Genomics">
        <title>Genome assembly of redclaw crayfish (Cherax quadricarinatus) provides insights into its immune adaptation and hypoxia tolerance.</title>
        <authorList>
            <person name="Liu Z."/>
            <person name="Zheng J."/>
            <person name="Li H."/>
            <person name="Fang K."/>
            <person name="Wang S."/>
            <person name="He J."/>
            <person name="Zhou D."/>
            <person name="Weng S."/>
            <person name="Chi M."/>
            <person name="Gu Z."/>
            <person name="He J."/>
            <person name="Li F."/>
            <person name="Wang M."/>
        </authorList>
    </citation>
    <scope>NUCLEOTIDE SEQUENCE [LARGE SCALE GENOMIC DNA]</scope>
    <source>
        <strain evidence="9">ZL_2023a</strain>
    </source>
</reference>
<organism evidence="9 10">
    <name type="scientific">Cherax quadricarinatus</name>
    <name type="common">Australian red claw crayfish</name>
    <dbReference type="NCBI Taxonomy" id="27406"/>
    <lineage>
        <taxon>Eukaryota</taxon>
        <taxon>Metazoa</taxon>
        <taxon>Ecdysozoa</taxon>
        <taxon>Arthropoda</taxon>
        <taxon>Crustacea</taxon>
        <taxon>Multicrustacea</taxon>
        <taxon>Malacostraca</taxon>
        <taxon>Eumalacostraca</taxon>
        <taxon>Eucarida</taxon>
        <taxon>Decapoda</taxon>
        <taxon>Pleocyemata</taxon>
        <taxon>Astacidea</taxon>
        <taxon>Parastacoidea</taxon>
        <taxon>Parastacidae</taxon>
        <taxon>Cherax</taxon>
    </lineage>
</organism>
<name>A0AAW0XN19_CHEQU</name>
<dbReference type="Proteomes" id="UP001445076">
    <property type="component" value="Unassembled WGS sequence"/>
</dbReference>
<gene>
    <name evidence="9" type="ORF">OTU49_017204</name>
</gene>
<keyword evidence="10" id="KW-1185">Reference proteome</keyword>
<keyword evidence="4" id="KW-0813">Transport</keyword>
<dbReference type="Gene3D" id="1.20.1530.20">
    <property type="match status" value="1"/>
</dbReference>
<keyword evidence="5 7" id="KW-1133">Transmembrane helix</keyword>
<comment type="caution">
    <text evidence="9">The sequence shown here is derived from an EMBL/GenBank/DDBJ whole genome shotgun (WGS) entry which is preliminary data.</text>
</comment>
<dbReference type="InterPro" id="IPR002657">
    <property type="entry name" value="BilAc:Na_symport/Acr3"/>
</dbReference>
<feature type="transmembrane region" description="Helical" evidence="7">
    <location>
        <begin position="190"/>
        <end position="214"/>
    </location>
</feature>
<evidence type="ECO:0000256" key="5">
    <source>
        <dbReference type="ARBA" id="ARBA00022989"/>
    </source>
</evidence>
<feature type="chain" id="PRO_5043979456" description="Ileal sodium/bile acid cotransporter" evidence="8">
    <location>
        <begin position="26"/>
        <end position="472"/>
    </location>
</feature>
<feature type="transmembrane region" description="Helical" evidence="7">
    <location>
        <begin position="415"/>
        <end position="435"/>
    </location>
</feature>
<evidence type="ECO:0000256" key="7">
    <source>
        <dbReference type="SAM" id="Phobius"/>
    </source>
</evidence>
<feature type="transmembrane region" description="Helical" evidence="7">
    <location>
        <begin position="290"/>
        <end position="307"/>
    </location>
</feature>
<protein>
    <recommendedName>
        <fullName evidence="11">Ileal sodium/bile acid cotransporter</fullName>
    </recommendedName>
</protein>
<proteinExistence type="inferred from homology"/>
<evidence type="ECO:0000256" key="6">
    <source>
        <dbReference type="ARBA" id="ARBA00023136"/>
    </source>
</evidence>
<evidence type="ECO:0000256" key="8">
    <source>
        <dbReference type="SAM" id="SignalP"/>
    </source>
</evidence>
<dbReference type="GO" id="GO:0016020">
    <property type="term" value="C:membrane"/>
    <property type="evidence" value="ECO:0007669"/>
    <property type="project" value="UniProtKB-SubCell"/>
</dbReference>
<dbReference type="Pfam" id="PF01758">
    <property type="entry name" value="SBF"/>
    <property type="match status" value="1"/>
</dbReference>
<feature type="transmembrane region" description="Helical" evidence="7">
    <location>
        <begin position="220"/>
        <end position="242"/>
    </location>
</feature>
<dbReference type="GO" id="GO:0015293">
    <property type="term" value="F:symporter activity"/>
    <property type="evidence" value="ECO:0007669"/>
    <property type="project" value="UniProtKB-KW"/>
</dbReference>
<sequence>MQLRLMYGALVVWVGMASLASFVTATVREPKVNFYFNNSLISIIDLKEGEEKQVTFYINDLPSQVFGDLLIKDESDGYLNHLMIAPSKISLNTSINKAEDEVSENGIFEGSFNVTGRFLGFTNIKMVLIGGSDNELIVGKPMLVKVQRGERVLDKIFIHVVIALVIVVYINMGCAIDLKVIKDTLRHPVAPAIGLFSQYLFMPLISYAIGYGIFYDTPEMWLGLFLTGCSPGGGGSNMWTYLLGGSLDLSVTMTFISTVGAFAALPLWVYALARTIFHDGHFSQLPYKNIAMLVVGLVLPLSIGLLIKRWSQRGADVLKRLLKPISIIFIIFIMTFGVYANFYIFAFFNWRVAVAGVLLPWLGFLFGAVASLVCRRNVEELIAISIETGVQNTGLSIGILKVALKEYAPLGDITIVIPIAVATMTPIPLTIAYIIKRILACTMKSRKLEFGHLYNTRNDTPMSASNSNTPLQ</sequence>
<comment type="subcellular location">
    <subcellularLocation>
        <location evidence="1">Membrane</location>
        <topology evidence="1">Multi-pass membrane protein</topology>
    </subcellularLocation>
</comment>
<dbReference type="InterPro" id="IPR004710">
    <property type="entry name" value="Bilac:Na_transpt"/>
</dbReference>
<dbReference type="PANTHER" id="PTHR10361:SF28">
    <property type="entry name" value="P3 PROTEIN-RELATED"/>
    <property type="match status" value="1"/>
</dbReference>
<comment type="similarity">
    <text evidence="2">Belongs to the bile acid:sodium symporter (BASS) (TC 2.A.28) family.</text>
</comment>